<dbReference type="OrthoDB" id="2496395at2759"/>
<accession>A0A9P5UWC6</accession>
<protein>
    <recommendedName>
        <fullName evidence="1">DUF6589 domain-containing protein</fullName>
    </recommendedName>
</protein>
<dbReference type="AlphaFoldDB" id="A0A9P5UWC6"/>
<evidence type="ECO:0000313" key="2">
    <source>
        <dbReference type="EMBL" id="KAF9122715.1"/>
    </source>
</evidence>
<feature type="non-terminal residue" evidence="2">
    <location>
        <position position="1"/>
    </location>
</feature>
<sequence>LLTLKVHRIVDTDPYHSLSWVHPTLQLFHLSMNLCGTIFKTHYGSPNFPGSLAAISIFMDRKRLSKEKQEFKTADELLRIVFDAMVQLLCESLRQGGTLDELDIPKFTETITNSFCSPPSPSLFGLPCTTVNINALLFLRDVAVHIELIEATKAGDIGRSSHLLPMVTLMMHGGGNTNYALELLRLLYGIRHL</sequence>
<name>A0A9P5UWC6_9FUNG</name>
<gene>
    <name evidence="2" type="ORF">BG015_005486</name>
</gene>
<comment type="caution">
    <text evidence="2">The sequence shown here is derived from an EMBL/GenBank/DDBJ whole genome shotgun (WGS) entry which is preliminary data.</text>
</comment>
<dbReference type="EMBL" id="JAAAUQ010002540">
    <property type="protein sequence ID" value="KAF9122715.1"/>
    <property type="molecule type" value="Genomic_DNA"/>
</dbReference>
<feature type="domain" description="DUF6589" evidence="1">
    <location>
        <begin position="2"/>
        <end position="192"/>
    </location>
</feature>
<organism evidence="2 3">
    <name type="scientific">Linnemannia schmuckeri</name>
    <dbReference type="NCBI Taxonomy" id="64567"/>
    <lineage>
        <taxon>Eukaryota</taxon>
        <taxon>Fungi</taxon>
        <taxon>Fungi incertae sedis</taxon>
        <taxon>Mucoromycota</taxon>
        <taxon>Mortierellomycotina</taxon>
        <taxon>Mortierellomycetes</taxon>
        <taxon>Mortierellales</taxon>
        <taxon>Mortierellaceae</taxon>
        <taxon>Linnemannia</taxon>
    </lineage>
</organism>
<proteinExistence type="predicted"/>
<evidence type="ECO:0000259" key="1">
    <source>
        <dbReference type="Pfam" id="PF20231"/>
    </source>
</evidence>
<dbReference type="InterPro" id="IPR046496">
    <property type="entry name" value="DUF6589"/>
</dbReference>
<keyword evidence="3" id="KW-1185">Reference proteome</keyword>
<dbReference type="Proteomes" id="UP000748756">
    <property type="component" value="Unassembled WGS sequence"/>
</dbReference>
<dbReference type="Pfam" id="PF20231">
    <property type="entry name" value="DUF6589"/>
    <property type="match status" value="1"/>
</dbReference>
<evidence type="ECO:0000313" key="3">
    <source>
        <dbReference type="Proteomes" id="UP000748756"/>
    </source>
</evidence>
<reference evidence="2" key="1">
    <citation type="journal article" date="2020" name="Fungal Divers.">
        <title>Resolving the Mortierellaceae phylogeny through synthesis of multi-gene phylogenetics and phylogenomics.</title>
        <authorList>
            <person name="Vandepol N."/>
            <person name="Liber J."/>
            <person name="Desiro A."/>
            <person name="Na H."/>
            <person name="Kennedy M."/>
            <person name="Barry K."/>
            <person name="Grigoriev I.V."/>
            <person name="Miller A.N."/>
            <person name="O'Donnell K."/>
            <person name="Stajich J.E."/>
            <person name="Bonito G."/>
        </authorList>
    </citation>
    <scope>NUCLEOTIDE SEQUENCE</scope>
    <source>
        <strain evidence="2">NRRL 6426</strain>
    </source>
</reference>